<name>A0A8R7U8H5_TRIUA</name>
<protein>
    <submittedName>
        <fullName evidence="2">Uncharacterized protein</fullName>
    </submittedName>
</protein>
<proteinExistence type="predicted"/>
<evidence type="ECO:0000313" key="2">
    <source>
        <dbReference type="EnsemblPlants" id="TuG1812G0400001946.01.T01.cds326459"/>
    </source>
</evidence>
<dbReference type="Gramene" id="TuG1812G0400001946.01.T02">
    <property type="protein sequence ID" value="TuG1812G0400001946.01.T02.cds326459"/>
    <property type="gene ID" value="TuG1812G0400001946.01"/>
</dbReference>
<dbReference type="Proteomes" id="UP000015106">
    <property type="component" value="Chromosome 4"/>
</dbReference>
<evidence type="ECO:0000256" key="1">
    <source>
        <dbReference type="SAM" id="MobiDB-lite"/>
    </source>
</evidence>
<dbReference type="AlphaFoldDB" id="A0A8R7U8H5"/>
<reference evidence="2" key="2">
    <citation type="submission" date="2018-03" db="EMBL/GenBank/DDBJ databases">
        <title>The Triticum urartu genome reveals the dynamic nature of wheat genome evolution.</title>
        <authorList>
            <person name="Ling H."/>
            <person name="Ma B."/>
            <person name="Shi X."/>
            <person name="Liu H."/>
            <person name="Dong L."/>
            <person name="Sun H."/>
            <person name="Cao Y."/>
            <person name="Gao Q."/>
            <person name="Zheng S."/>
            <person name="Li Y."/>
            <person name="Yu Y."/>
            <person name="Du H."/>
            <person name="Qi M."/>
            <person name="Li Y."/>
            <person name="Yu H."/>
            <person name="Cui Y."/>
            <person name="Wang N."/>
            <person name="Chen C."/>
            <person name="Wu H."/>
            <person name="Zhao Y."/>
            <person name="Zhang J."/>
            <person name="Li Y."/>
            <person name="Zhou W."/>
            <person name="Zhang B."/>
            <person name="Hu W."/>
            <person name="Eijk M."/>
            <person name="Tang J."/>
            <person name="Witsenboer H."/>
            <person name="Zhao S."/>
            <person name="Li Z."/>
            <person name="Zhang A."/>
            <person name="Wang D."/>
            <person name="Liang C."/>
        </authorList>
    </citation>
    <scope>NUCLEOTIDE SEQUENCE [LARGE SCALE GENOMIC DNA]</scope>
    <source>
        <strain evidence="2">cv. G1812</strain>
    </source>
</reference>
<dbReference type="Gramene" id="TuG1812G0400001946.01.T01">
    <property type="protein sequence ID" value="TuG1812G0400001946.01.T01.cds326459"/>
    <property type="gene ID" value="TuG1812G0400001946.01"/>
</dbReference>
<feature type="region of interest" description="Disordered" evidence="1">
    <location>
        <begin position="1"/>
        <end position="27"/>
    </location>
</feature>
<organism evidence="2 3">
    <name type="scientific">Triticum urartu</name>
    <name type="common">Red wild einkorn</name>
    <name type="synonym">Crithodium urartu</name>
    <dbReference type="NCBI Taxonomy" id="4572"/>
    <lineage>
        <taxon>Eukaryota</taxon>
        <taxon>Viridiplantae</taxon>
        <taxon>Streptophyta</taxon>
        <taxon>Embryophyta</taxon>
        <taxon>Tracheophyta</taxon>
        <taxon>Spermatophyta</taxon>
        <taxon>Magnoliopsida</taxon>
        <taxon>Liliopsida</taxon>
        <taxon>Poales</taxon>
        <taxon>Poaceae</taxon>
        <taxon>BOP clade</taxon>
        <taxon>Pooideae</taxon>
        <taxon>Triticodae</taxon>
        <taxon>Triticeae</taxon>
        <taxon>Triticinae</taxon>
        <taxon>Triticum</taxon>
    </lineage>
</organism>
<evidence type="ECO:0000313" key="3">
    <source>
        <dbReference type="Proteomes" id="UP000015106"/>
    </source>
</evidence>
<keyword evidence="3" id="KW-1185">Reference proteome</keyword>
<reference evidence="3" key="1">
    <citation type="journal article" date="2013" name="Nature">
        <title>Draft genome of the wheat A-genome progenitor Triticum urartu.</title>
        <authorList>
            <person name="Ling H.Q."/>
            <person name="Zhao S."/>
            <person name="Liu D."/>
            <person name="Wang J."/>
            <person name="Sun H."/>
            <person name="Zhang C."/>
            <person name="Fan H."/>
            <person name="Li D."/>
            <person name="Dong L."/>
            <person name="Tao Y."/>
            <person name="Gao C."/>
            <person name="Wu H."/>
            <person name="Li Y."/>
            <person name="Cui Y."/>
            <person name="Guo X."/>
            <person name="Zheng S."/>
            <person name="Wang B."/>
            <person name="Yu K."/>
            <person name="Liang Q."/>
            <person name="Yang W."/>
            <person name="Lou X."/>
            <person name="Chen J."/>
            <person name="Feng M."/>
            <person name="Jian J."/>
            <person name="Zhang X."/>
            <person name="Luo G."/>
            <person name="Jiang Y."/>
            <person name="Liu J."/>
            <person name="Wang Z."/>
            <person name="Sha Y."/>
            <person name="Zhang B."/>
            <person name="Wu H."/>
            <person name="Tang D."/>
            <person name="Shen Q."/>
            <person name="Xue P."/>
            <person name="Zou S."/>
            <person name="Wang X."/>
            <person name="Liu X."/>
            <person name="Wang F."/>
            <person name="Yang Y."/>
            <person name="An X."/>
            <person name="Dong Z."/>
            <person name="Zhang K."/>
            <person name="Zhang X."/>
            <person name="Luo M.C."/>
            <person name="Dvorak J."/>
            <person name="Tong Y."/>
            <person name="Wang J."/>
            <person name="Yang H."/>
            <person name="Li Z."/>
            <person name="Wang D."/>
            <person name="Zhang A."/>
            <person name="Wang J."/>
        </authorList>
    </citation>
    <scope>NUCLEOTIDE SEQUENCE</scope>
    <source>
        <strain evidence="3">cv. G1812</strain>
    </source>
</reference>
<sequence length="74" mass="7981">MPPPPIPEARCGCGHRQAGRRQLPLRPSPTQRLQHIAAPFMKLTCIPASSLDPCCSFRPPSSSDGRSSSPAWST</sequence>
<accession>A0A8R7U8H5</accession>
<dbReference type="EnsemblPlants" id="TuG1812G0400001946.01.T02">
    <property type="protein sequence ID" value="TuG1812G0400001946.01.T02.cds326459"/>
    <property type="gene ID" value="TuG1812G0400001946.01"/>
</dbReference>
<dbReference type="EnsemblPlants" id="TuG1812G0400001946.01.T01">
    <property type="protein sequence ID" value="TuG1812G0400001946.01.T01.cds326459"/>
    <property type="gene ID" value="TuG1812G0400001946.01"/>
</dbReference>
<reference evidence="2" key="3">
    <citation type="submission" date="2022-06" db="UniProtKB">
        <authorList>
            <consortium name="EnsemblPlants"/>
        </authorList>
    </citation>
    <scope>IDENTIFICATION</scope>
</reference>